<dbReference type="RefSeq" id="XP_025356379.1">
    <property type="nucleotide sequence ID" value="XM_025502450.1"/>
</dbReference>
<dbReference type="Proteomes" id="UP000245771">
    <property type="component" value="Unassembled WGS sequence"/>
</dbReference>
<evidence type="ECO:0000313" key="3">
    <source>
        <dbReference type="Proteomes" id="UP000245771"/>
    </source>
</evidence>
<feature type="region of interest" description="Disordered" evidence="1">
    <location>
        <begin position="334"/>
        <end position="365"/>
    </location>
</feature>
<feature type="compositionally biased region" description="Polar residues" evidence="1">
    <location>
        <begin position="216"/>
        <end position="237"/>
    </location>
</feature>
<feature type="region of interest" description="Disordered" evidence="1">
    <location>
        <begin position="149"/>
        <end position="270"/>
    </location>
</feature>
<feature type="region of interest" description="Disordered" evidence="1">
    <location>
        <begin position="1023"/>
        <end position="1048"/>
    </location>
</feature>
<feature type="region of interest" description="Disordered" evidence="1">
    <location>
        <begin position="1"/>
        <end position="54"/>
    </location>
</feature>
<dbReference type="EMBL" id="KZ819603">
    <property type="protein sequence ID" value="PWN36077.1"/>
    <property type="molecule type" value="Genomic_DNA"/>
</dbReference>
<dbReference type="GeneID" id="37024231"/>
<feature type="compositionally biased region" description="Polar residues" evidence="1">
    <location>
        <begin position="518"/>
        <end position="530"/>
    </location>
</feature>
<feature type="compositionally biased region" description="Polar residues" evidence="1">
    <location>
        <begin position="738"/>
        <end position="751"/>
    </location>
</feature>
<feature type="region of interest" description="Disordered" evidence="1">
    <location>
        <begin position="707"/>
        <end position="726"/>
    </location>
</feature>
<feature type="compositionally biased region" description="Polar residues" evidence="1">
    <location>
        <begin position="162"/>
        <end position="173"/>
    </location>
</feature>
<keyword evidence="3" id="KW-1185">Reference proteome</keyword>
<feature type="region of interest" description="Disordered" evidence="1">
    <location>
        <begin position="1093"/>
        <end position="1123"/>
    </location>
</feature>
<reference evidence="2 3" key="1">
    <citation type="journal article" date="2018" name="Mol. Biol. Evol.">
        <title>Broad Genomic Sampling Reveals a Smut Pathogenic Ancestry of the Fungal Clade Ustilaginomycotina.</title>
        <authorList>
            <person name="Kijpornyongpan T."/>
            <person name="Mondo S.J."/>
            <person name="Barry K."/>
            <person name="Sandor L."/>
            <person name="Lee J."/>
            <person name="Lipzen A."/>
            <person name="Pangilinan J."/>
            <person name="LaButti K."/>
            <person name="Hainaut M."/>
            <person name="Henrissat B."/>
            <person name="Grigoriev I.V."/>
            <person name="Spatafora J.W."/>
            <person name="Aime M.C."/>
        </authorList>
    </citation>
    <scope>NUCLEOTIDE SEQUENCE [LARGE SCALE GENOMIC DNA]</scope>
    <source>
        <strain evidence="2 3">MCA 3882</strain>
    </source>
</reference>
<feature type="region of interest" description="Disordered" evidence="1">
    <location>
        <begin position="604"/>
        <end position="639"/>
    </location>
</feature>
<gene>
    <name evidence="2" type="ORF">FA14DRAFT_51553</name>
</gene>
<dbReference type="OrthoDB" id="3346927at2759"/>
<feature type="region of interest" description="Disordered" evidence="1">
    <location>
        <begin position="89"/>
        <end position="124"/>
    </location>
</feature>
<feature type="compositionally biased region" description="Basic and acidic residues" evidence="1">
    <location>
        <begin position="259"/>
        <end position="270"/>
    </location>
</feature>
<protein>
    <submittedName>
        <fullName evidence="2">Uncharacterized protein</fullName>
    </submittedName>
</protein>
<feature type="compositionally biased region" description="Polar residues" evidence="1">
    <location>
        <begin position="34"/>
        <end position="54"/>
    </location>
</feature>
<organism evidence="2 3">
    <name type="scientific">Meira miltonrushii</name>
    <dbReference type="NCBI Taxonomy" id="1280837"/>
    <lineage>
        <taxon>Eukaryota</taxon>
        <taxon>Fungi</taxon>
        <taxon>Dikarya</taxon>
        <taxon>Basidiomycota</taxon>
        <taxon>Ustilaginomycotina</taxon>
        <taxon>Exobasidiomycetes</taxon>
        <taxon>Exobasidiales</taxon>
        <taxon>Brachybasidiaceae</taxon>
        <taxon>Meira</taxon>
    </lineage>
</organism>
<feature type="region of interest" description="Disordered" evidence="1">
    <location>
        <begin position="514"/>
        <end position="541"/>
    </location>
</feature>
<name>A0A316VEJ5_9BASI</name>
<dbReference type="InParanoid" id="A0A316VEJ5"/>
<evidence type="ECO:0000313" key="2">
    <source>
        <dbReference type="EMBL" id="PWN36077.1"/>
    </source>
</evidence>
<feature type="compositionally biased region" description="Polar residues" evidence="1">
    <location>
        <begin position="310"/>
        <end position="319"/>
    </location>
</feature>
<proteinExistence type="predicted"/>
<accession>A0A316VEJ5</accession>
<evidence type="ECO:0000256" key="1">
    <source>
        <dbReference type="SAM" id="MobiDB-lite"/>
    </source>
</evidence>
<sequence length="1261" mass="135895">MMIATTTMHSQMLPSNGNDDISRMNRPKRRTLWRPSTSHSPEPDRQSVQQPRARNRISTGFESRQTPELDWDPQSFSPALMLSTVKRTETTRFNSDSQQQQESRTRKTSLRRKTGLGSRSGEKRRVAVVADTVGQITSEIMPHSRLMGLQGKAKNAASSSAGPSTSIQLPNEQHSIKVGEGSSGTQKRSEGIPIRMRRPSSQSLMLDLDGLDLGQHPQSTPLLKPATNSPLSSSWQKESLLPSRAALSSQQPLSHHRHPSDEECNHTPSQFHDEDTFAAHLRDCEDAHDIPTVETFLQNPTKKPCEEQKAQQSNLTPDTNEYVLGGFASLGIVKTPRPPMKTSMGSDTDLTGSSSSIGLNSSVGKEDELSPWTTLKLQQRNPVEIVDILSIDEMGLHSINVGSRDDWRGTALVATGTGEGSEQDTKTEAEWSVARNQKRQRKWIVAPAAQTPERTVVVSDHITRKKNADLVSILHPNAFSGFSSFSLRFLQAGSRAPDCTIVLATPATHRRRIEEQQWKASPVSTSNLSSKGLHEEQMQSWDVGTSTTTTLDEDAWPSLRARTISTNLPPFGAPSPVLRERRLTHSKSTSTIVAPFAVEIESRRPSLGKSMSHEGLAPDFSPKPNEHAFSDPTRSYDSVQTHSFKPATAFGMKASSRSPFEDYSFDRKTSTSMFANAGSMSPSGVAPHERGPSPRSSMSAFNAVKKEARARERRSPVLPSNSAFETTSSVIKKGNVGAESSSPLAQSSTPPISGKREKRLGDWLRRKVLPVGSNLANTSSSNTTSSSLWSPPLPPAWETAKGDLYRSPRLAPQSVIEASGKEMLDYSNLAGRAALTNRSNIITDTQLKGSSPKIHASEAAAAMPPPSDILTQRRRSNSDDIVAAISEAQRKRTQALVMGNDVDIATRKARSASGNAKMIPSSTIHPEGIKQDLLSDGLPSASTSEAGHAENASVPYVPSSNQAALLEGTPKVFAPDLLGLGDVPSEAMTMIIALPLGNHTESSYASRYLRVSFVPFQVAASSSHGSEDMQLGTSNLGGSSSGGQQFDSPLMHVVSMNNQEAISPGEGASNEQSNTSSSGLNWYRRLAHAWHATPSTQSASSDDESSAYNRSPPPGMIGANTSEQLSKPFVTNDKREPFRIIAKVLANDHLPSSFGLGAGKIELDSATSSTSTTTPLTNAVNQGIPQPFSFPVILGMCDTFGRLDLIPEGWQAIGLANGPAPDSVPLNINTGIDSTTTIDVPHPLRGVADLIIAGCAACMDL</sequence>
<dbReference type="AlphaFoldDB" id="A0A316VEJ5"/>
<feature type="compositionally biased region" description="Low complexity" evidence="1">
    <location>
        <begin position="342"/>
        <end position="363"/>
    </location>
</feature>
<feature type="compositionally biased region" description="Low complexity" evidence="1">
    <location>
        <begin position="200"/>
        <end position="215"/>
    </location>
</feature>
<feature type="compositionally biased region" description="Polar residues" evidence="1">
    <location>
        <begin position="91"/>
        <end position="102"/>
    </location>
</feature>
<feature type="region of interest" description="Disordered" evidence="1">
    <location>
        <begin position="913"/>
        <end position="955"/>
    </location>
</feature>
<feature type="compositionally biased region" description="Polar residues" evidence="1">
    <location>
        <begin position="1"/>
        <end position="19"/>
    </location>
</feature>
<feature type="region of interest" description="Disordered" evidence="1">
    <location>
        <begin position="298"/>
        <end position="320"/>
    </location>
</feature>
<feature type="region of interest" description="Disordered" evidence="1">
    <location>
        <begin position="674"/>
        <end position="698"/>
    </location>
</feature>
<feature type="region of interest" description="Disordered" evidence="1">
    <location>
        <begin position="735"/>
        <end position="760"/>
    </location>
</feature>